<name>A0A9W8XSH3_9PLEO</name>
<dbReference type="EMBL" id="JAPEUX010000003">
    <property type="protein sequence ID" value="KAJ4356568.1"/>
    <property type="molecule type" value="Genomic_DNA"/>
</dbReference>
<gene>
    <name evidence="2" type="ORF">N0V89_004602</name>
</gene>
<comment type="caution">
    <text evidence="2">The sequence shown here is derived from an EMBL/GenBank/DDBJ whole genome shotgun (WGS) entry which is preliminary data.</text>
</comment>
<dbReference type="GeneID" id="80908132"/>
<sequence length="133" mass="14927">MTDLAQHGLTHRAAEIECLGCYRNFKTYGGMIIHLESGACESDIDYLDLNSSAAECYSWAQFIHTDYRDDMLASCDLKRMYQGTVFPYKCPDCDSGFPKLSSLFQHVDSSACDQTLNEGAIGHLSRFLLSRYG</sequence>
<dbReference type="InterPro" id="IPR013087">
    <property type="entry name" value="Znf_C2H2_type"/>
</dbReference>
<protein>
    <recommendedName>
        <fullName evidence="1">C2H2-type domain-containing protein</fullName>
    </recommendedName>
</protein>
<dbReference type="RefSeq" id="XP_056073694.1">
    <property type="nucleotide sequence ID" value="XM_056213386.1"/>
</dbReference>
<evidence type="ECO:0000313" key="2">
    <source>
        <dbReference type="EMBL" id="KAJ4356568.1"/>
    </source>
</evidence>
<dbReference type="OrthoDB" id="6105938at2759"/>
<evidence type="ECO:0000313" key="3">
    <source>
        <dbReference type="Proteomes" id="UP001140513"/>
    </source>
</evidence>
<organism evidence="2 3">
    <name type="scientific">Didymosphaeria variabile</name>
    <dbReference type="NCBI Taxonomy" id="1932322"/>
    <lineage>
        <taxon>Eukaryota</taxon>
        <taxon>Fungi</taxon>
        <taxon>Dikarya</taxon>
        <taxon>Ascomycota</taxon>
        <taxon>Pezizomycotina</taxon>
        <taxon>Dothideomycetes</taxon>
        <taxon>Pleosporomycetidae</taxon>
        <taxon>Pleosporales</taxon>
        <taxon>Massarineae</taxon>
        <taxon>Didymosphaeriaceae</taxon>
        <taxon>Didymosphaeria</taxon>
    </lineage>
</organism>
<dbReference type="Proteomes" id="UP001140513">
    <property type="component" value="Unassembled WGS sequence"/>
</dbReference>
<evidence type="ECO:0000259" key="1">
    <source>
        <dbReference type="Pfam" id="PF00096"/>
    </source>
</evidence>
<keyword evidence="3" id="KW-1185">Reference proteome</keyword>
<accession>A0A9W8XSH3</accession>
<proteinExistence type="predicted"/>
<feature type="domain" description="C2H2-type" evidence="1">
    <location>
        <begin position="88"/>
        <end position="107"/>
    </location>
</feature>
<dbReference type="Pfam" id="PF00096">
    <property type="entry name" value="zf-C2H2"/>
    <property type="match status" value="1"/>
</dbReference>
<reference evidence="2" key="1">
    <citation type="submission" date="2022-10" db="EMBL/GenBank/DDBJ databases">
        <title>Tapping the CABI collections for fungal endophytes: first genome assemblies for Collariella, Neodidymelliopsis, Ascochyta clinopodiicola, Didymella pomorum, Didymosphaeria variabile, Neocosmospora piperis and Neocucurbitaria cava.</title>
        <authorList>
            <person name="Hill R."/>
        </authorList>
    </citation>
    <scope>NUCLEOTIDE SEQUENCE</scope>
    <source>
        <strain evidence="2">IMI 356815</strain>
    </source>
</reference>
<dbReference type="AlphaFoldDB" id="A0A9W8XSH3"/>